<keyword evidence="12" id="KW-0915">Sodium</keyword>
<comment type="similarity">
    <text evidence="18">Belongs to the monovalent cation:proton antiporter 1 (CPA1) transporter (TC 2.A.36) family.</text>
</comment>
<feature type="transmembrane region" description="Helical" evidence="19">
    <location>
        <begin position="109"/>
        <end position="131"/>
    </location>
</feature>
<evidence type="ECO:0000259" key="20">
    <source>
        <dbReference type="Pfam" id="PF00999"/>
    </source>
</evidence>
<proteinExistence type="inferred from homology"/>
<name>A0A4W3KJQ7_CALMI</name>
<keyword evidence="14 19" id="KW-0472">Membrane</keyword>
<feature type="transmembrane region" description="Helical" evidence="19">
    <location>
        <begin position="12"/>
        <end position="33"/>
    </location>
</feature>
<feature type="transmembrane region" description="Helical" evidence="19">
    <location>
        <begin position="334"/>
        <end position="355"/>
    </location>
</feature>
<evidence type="ECO:0000256" key="18">
    <source>
        <dbReference type="RuleBase" id="RU003722"/>
    </source>
</evidence>
<dbReference type="Pfam" id="PF00999">
    <property type="entry name" value="Na_H_Exchanger"/>
    <property type="match status" value="1"/>
</dbReference>
<evidence type="ECO:0000256" key="1">
    <source>
        <dbReference type="ARBA" id="ARBA00004195"/>
    </source>
</evidence>
<dbReference type="NCBIfam" id="TIGR00840">
    <property type="entry name" value="b_cpa1"/>
    <property type="match status" value="1"/>
</dbReference>
<accession>A0A4W3KJQ7</accession>
<feature type="transmembrane region" description="Helical" evidence="19">
    <location>
        <begin position="182"/>
        <end position="206"/>
    </location>
</feature>
<keyword evidence="13 18" id="KW-0406">Ion transport</keyword>
<evidence type="ECO:0000256" key="4">
    <source>
        <dbReference type="ARBA" id="ARBA00022448"/>
    </source>
</evidence>
<feature type="transmembrane region" description="Helical" evidence="19">
    <location>
        <begin position="301"/>
        <end position="322"/>
    </location>
</feature>
<dbReference type="PRINTS" id="PR01087">
    <property type="entry name" value="NAHEXCHNGR3"/>
</dbReference>
<dbReference type="GO" id="GO:0015385">
    <property type="term" value="F:sodium:proton antiporter activity"/>
    <property type="evidence" value="ECO:0007669"/>
    <property type="project" value="InterPro"/>
</dbReference>
<keyword evidence="11 19" id="KW-1133">Transmembrane helix</keyword>
<feature type="domain" description="Cation/H+ exchanger transmembrane" evidence="20">
    <location>
        <begin position="13"/>
        <end position="393"/>
    </location>
</feature>
<evidence type="ECO:0000256" key="12">
    <source>
        <dbReference type="ARBA" id="ARBA00023053"/>
    </source>
</evidence>
<keyword evidence="22" id="KW-1185">Reference proteome</keyword>
<dbReference type="PRINTS" id="PR01084">
    <property type="entry name" value="NAHEXCHNGR"/>
</dbReference>
<feature type="transmembrane region" description="Helical" evidence="19">
    <location>
        <begin position="74"/>
        <end position="97"/>
    </location>
</feature>
<comment type="catalytic activity">
    <reaction evidence="17">
        <text>Na(+)(in) + H(+)(out) = Na(+)(out) + H(+)(in)</text>
        <dbReference type="Rhea" id="RHEA:29419"/>
        <dbReference type="ChEBI" id="CHEBI:15378"/>
        <dbReference type="ChEBI" id="CHEBI:29101"/>
    </reaction>
</comment>
<keyword evidence="5 18" id="KW-0050">Antiport</keyword>
<feature type="transmembrane region" description="Helical" evidence="19">
    <location>
        <begin position="275"/>
        <end position="295"/>
    </location>
</feature>
<evidence type="ECO:0000313" key="21">
    <source>
        <dbReference type="Ensembl" id="ENSCMIP00000048435.1"/>
    </source>
</evidence>
<evidence type="ECO:0000256" key="19">
    <source>
        <dbReference type="SAM" id="Phobius"/>
    </source>
</evidence>
<comment type="function">
    <text evidence="16">Plasma membrane Na(+)/H(+) antiporter. Exchanges intracellular H(+) ions for extracellular Na(+) in 1:1 stoichiometry, playing a key role in salt and fluid absorption and pH homeostasis. Major apical Na(+)/H(+) exchanger in kidney and intestine playing an important role in renal and intestine Na(+) absorption and blood pressure regulation.</text>
</comment>
<keyword evidence="9" id="KW-0732">Signal</keyword>
<reference evidence="22" key="2">
    <citation type="journal article" date="2007" name="PLoS Biol.">
        <title>Survey sequencing and comparative analysis of the elephant shark (Callorhinchus milii) genome.</title>
        <authorList>
            <person name="Venkatesh B."/>
            <person name="Kirkness E.F."/>
            <person name="Loh Y.H."/>
            <person name="Halpern A.L."/>
            <person name="Lee A.P."/>
            <person name="Johnson J."/>
            <person name="Dandona N."/>
            <person name="Viswanathan L.D."/>
            <person name="Tay A."/>
            <person name="Venter J.C."/>
            <person name="Strausberg R.L."/>
            <person name="Brenner S."/>
        </authorList>
    </citation>
    <scope>NUCLEOTIDE SEQUENCE [LARGE SCALE GENOMIC DNA]</scope>
</reference>
<dbReference type="Ensembl" id="ENSCMIT00000049111.1">
    <property type="protein sequence ID" value="ENSCMIP00000048435.1"/>
    <property type="gene ID" value="ENSCMIG00000019798.1"/>
</dbReference>
<feature type="transmembrane region" description="Helical" evidence="19">
    <location>
        <begin position="45"/>
        <end position="62"/>
    </location>
</feature>
<keyword evidence="10" id="KW-0967">Endosome</keyword>
<evidence type="ECO:0000256" key="14">
    <source>
        <dbReference type="ARBA" id="ARBA00023136"/>
    </source>
</evidence>
<evidence type="ECO:0000256" key="11">
    <source>
        <dbReference type="ARBA" id="ARBA00022989"/>
    </source>
</evidence>
<keyword evidence="7" id="KW-0597">Phosphoprotein</keyword>
<evidence type="ECO:0000256" key="6">
    <source>
        <dbReference type="ARBA" id="ARBA00022475"/>
    </source>
</evidence>
<evidence type="ECO:0000256" key="9">
    <source>
        <dbReference type="ARBA" id="ARBA00022729"/>
    </source>
</evidence>
<sequence length="616" mass="69496">CIKCKLEHFTSVVPESVLLIVLGLGLGGIVWAANHTASFTLTPTVFFFYLLPPIILDAGYFMPNRLFFGNLGSILMYAVIGTVWNAGTTGLSLYGVYKSGLMGELDAGLLDFLLFGSLIAAVDPVAVLAVFEEVHVNDILFIIVFGESLLNDAVTVVLYNVFDSFAGIGAENISGLDIFKGIVSFFVVSLGGTAVGIVFAFLLSLVTRFTKHVQIIEPGFVFIISYLSYLTSEMFSLSSILAITFCGICCQKYVKANISENSITTVRYTMKMLASGAETIIFMFLGISAVDTLIWKWNTAFILLTLVFISVYRVIGVIIQTWILNHFRVVQLEIIDQVVMSYGGLRGAVAFALVVLLDQSKIKERRLFVSTTIIVVYFTVIFQGLTIKPLVNWLKVKKSEHREPLLNEKLHGRAFDHILSAIEDISGQIGHNYLRDKWANFDRNYLSKLLMRKSAQTSRDRILSVFRELNIKDAISYVSEVIQTTAYPNGCFPIIWSDLSYIWGSQMNGAVTVKTLNLSLSVCLDMQALERRRKSVKDREDTVTHHMLHQHLYKPRQESRLVYSRHKLTHKKDEKQDQEIFERTMRKRLEYFKSTKPAVRHGTKCKDRIVKKVTKI</sequence>
<feature type="transmembrane region" description="Helical" evidence="19">
    <location>
        <begin position="213"/>
        <end position="229"/>
    </location>
</feature>
<feature type="transmembrane region" description="Helical" evidence="19">
    <location>
        <begin position="138"/>
        <end position="162"/>
    </location>
</feature>
<dbReference type="PANTHER" id="PTHR10110">
    <property type="entry name" value="SODIUM/HYDROGEN EXCHANGER"/>
    <property type="match status" value="1"/>
</dbReference>
<evidence type="ECO:0000256" key="3">
    <source>
        <dbReference type="ARBA" id="ARBA00004520"/>
    </source>
</evidence>
<evidence type="ECO:0000256" key="5">
    <source>
        <dbReference type="ARBA" id="ARBA00022449"/>
    </source>
</evidence>
<evidence type="ECO:0000256" key="7">
    <source>
        <dbReference type="ARBA" id="ARBA00022553"/>
    </source>
</evidence>
<keyword evidence="6" id="KW-1003">Cell membrane</keyword>
<dbReference type="InterPro" id="IPR004709">
    <property type="entry name" value="NaH_exchanger"/>
</dbReference>
<evidence type="ECO:0000256" key="8">
    <source>
        <dbReference type="ARBA" id="ARBA00022692"/>
    </source>
</evidence>
<dbReference type="Proteomes" id="UP000314986">
    <property type="component" value="Unassembled WGS sequence"/>
</dbReference>
<dbReference type="GO" id="GO:0055038">
    <property type="term" value="C:recycling endosome membrane"/>
    <property type="evidence" value="ECO:0007669"/>
    <property type="project" value="UniProtKB-SubCell"/>
</dbReference>
<protein>
    <recommendedName>
        <fullName evidence="18">Sodium/hydrogen exchanger</fullName>
    </recommendedName>
</protein>
<dbReference type="InterPro" id="IPR006153">
    <property type="entry name" value="Cation/H_exchanger_TM"/>
</dbReference>
<dbReference type="Gene3D" id="6.10.140.1330">
    <property type="match status" value="1"/>
</dbReference>
<dbReference type="GeneTree" id="ENSGT00940000158616"/>
<reference evidence="21" key="4">
    <citation type="submission" date="2025-08" db="UniProtKB">
        <authorList>
            <consortium name="Ensembl"/>
        </authorList>
    </citation>
    <scope>IDENTIFICATION</scope>
</reference>
<evidence type="ECO:0000256" key="13">
    <source>
        <dbReference type="ARBA" id="ARBA00023065"/>
    </source>
</evidence>
<gene>
    <name evidence="21" type="primary">LOC103176226</name>
</gene>
<dbReference type="GO" id="GO:0031526">
    <property type="term" value="C:brush border membrane"/>
    <property type="evidence" value="ECO:0007669"/>
    <property type="project" value="TreeGrafter"/>
</dbReference>
<dbReference type="GO" id="GO:0098719">
    <property type="term" value="P:sodium ion import across plasma membrane"/>
    <property type="evidence" value="ECO:0007669"/>
    <property type="project" value="TreeGrafter"/>
</dbReference>
<evidence type="ECO:0000256" key="17">
    <source>
        <dbReference type="ARBA" id="ARBA00047524"/>
    </source>
</evidence>
<comment type="subcellular location">
    <subcellularLocation>
        <location evidence="2">Apical cell membrane</location>
        <topology evidence="2">Multi-pass membrane protein</topology>
    </subcellularLocation>
    <subcellularLocation>
        <location evidence="3">Early endosome membrane</location>
        <topology evidence="3">Multi-pass membrane protein</topology>
    </subcellularLocation>
    <subcellularLocation>
        <location evidence="1">Recycling endosome membrane</location>
        <topology evidence="1">Multi-pass membrane protein</topology>
    </subcellularLocation>
</comment>
<evidence type="ECO:0000256" key="10">
    <source>
        <dbReference type="ARBA" id="ARBA00022753"/>
    </source>
</evidence>
<reference evidence="22" key="3">
    <citation type="journal article" date="2014" name="Nature">
        <title>Elephant shark genome provides unique insights into gnathostome evolution.</title>
        <authorList>
            <consortium name="International Elephant Shark Genome Sequencing Consortium"/>
            <person name="Venkatesh B."/>
            <person name="Lee A.P."/>
            <person name="Ravi V."/>
            <person name="Maurya A.K."/>
            <person name="Lian M.M."/>
            <person name="Swann J.B."/>
            <person name="Ohta Y."/>
            <person name="Flajnik M.F."/>
            <person name="Sutoh Y."/>
            <person name="Kasahara M."/>
            <person name="Hoon S."/>
            <person name="Gangu V."/>
            <person name="Roy S.W."/>
            <person name="Irimia M."/>
            <person name="Korzh V."/>
            <person name="Kondrychyn I."/>
            <person name="Lim Z.W."/>
            <person name="Tay B.H."/>
            <person name="Tohari S."/>
            <person name="Kong K.W."/>
            <person name="Ho S."/>
            <person name="Lorente-Galdos B."/>
            <person name="Quilez J."/>
            <person name="Marques-Bonet T."/>
            <person name="Raney B.J."/>
            <person name="Ingham P.W."/>
            <person name="Tay A."/>
            <person name="Hillier L.W."/>
            <person name="Minx P."/>
            <person name="Boehm T."/>
            <person name="Wilson R.K."/>
            <person name="Brenner S."/>
            <person name="Warren W.C."/>
        </authorList>
    </citation>
    <scope>NUCLEOTIDE SEQUENCE [LARGE SCALE GENOMIC DNA]</scope>
</reference>
<feature type="transmembrane region" description="Helical" evidence="19">
    <location>
        <begin position="367"/>
        <end position="387"/>
    </location>
</feature>
<dbReference type="GO" id="GO:0031901">
    <property type="term" value="C:early endosome membrane"/>
    <property type="evidence" value="ECO:0007669"/>
    <property type="project" value="UniProtKB-SubCell"/>
</dbReference>
<dbReference type="PANTHER" id="PTHR10110:SF90">
    <property type="entry name" value="SODIUM_HYDROGEN EXCHANGER 3"/>
    <property type="match status" value="1"/>
</dbReference>
<keyword evidence="8 18" id="KW-0812">Transmembrane</keyword>
<evidence type="ECO:0000313" key="22">
    <source>
        <dbReference type="Proteomes" id="UP000314986"/>
    </source>
</evidence>
<dbReference type="AlphaFoldDB" id="A0A4W3KJQ7"/>
<dbReference type="InterPro" id="IPR018410">
    <property type="entry name" value="Na/H_exchanger_3/5"/>
</dbReference>
<keyword evidence="4 18" id="KW-0813">Transport</keyword>
<evidence type="ECO:0000256" key="16">
    <source>
        <dbReference type="ARBA" id="ARBA00045831"/>
    </source>
</evidence>
<reference evidence="21" key="5">
    <citation type="submission" date="2025-09" db="UniProtKB">
        <authorList>
            <consortium name="Ensembl"/>
        </authorList>
    </citation>
    <scope>IDENTIFICATION</scope>
</reference>
<keyword evidence="15 18" id="KW-0739">Sodium transport</keyword>
<dbReference type="GO" id="GO:0015386">
    <property type="term" value="F:potassium:proton antiporter activity"/>
    <property type="evidence" value="ECO:0007669"/>
    <property type="project" value="TreeGrafter"/>
</dbReference>
<reference evidence="22" key="1">
    <citation type="journal article" date="2006" name="Science">
        <title>Ancient noncoding elements conserved in the human genome.</title>
        <authorList>
            <person name="Venkatesh B."/>
            <person name="Kirkness E.F."/>
            <person name="Loh Y.H."/>
            <person name="Halpern A.L."/>
            <person name="Lee A.P."/>
            <person name="Johnson J."/>
            <person name="Dandona N."/>
            <person name="Viswanathan L.D."/>
            <person name="Tay A."/>
            <person name="Venter J.C."/>
            <person name="Strausberg R.L."/>
            <person name="Brenner S."/>
        </authorList>
    </citation>
    <scope>NUCLEOTIDE SEQUENCE [LARGE SCALE GENOMIC DNA]</scope>
</reference>
<organism evidence="21 22">
    <name type="scientific">Callorhinchus milii</name>
    <name type="common">Ghost shark</name>
    <dbReference type="NCBI Taxonomy" id="7868"/>
    <lineage>
        <taxon>Eukaryota</taxon>
        <taxon>Metazoa</taxon>
        <taxon>Chordata</taxon>
        <taxon>Craniata</taxon>
        <taxon>Vertebrata</taxon>
        <taxon>Chondrichthyes</taxon>
        <taxon>Holocephali</taxon>
        <taxon>Chimaeriformes</taxon>
        <taxon>Callorhinchidae</taxon>
        <taxon>Callorhinchus</taxon>
    </lineage>
</organism>
<evidence type="ECO:0000256" key="2">
    <source>
        <dbReference type="ARBA" id="ARBA00004424"/>
    </source>
</evidence>
<evidence type="ECO:0000256" key="15">
    <source>
        <dbReference type="ARBA" id="ARBA00023201"/>
    </source>
</evidence>
<dbReference type="InterPro" id="IPR018422">
    <property type="entry name" value="Cation/H_exchanger_CPA1"/>
</dbReference>
<dbReference type="GO" id="GO:0051453">
    <property type="term" value="P:regulation of intracellular pH"/>
    <property type="evidence" value="ECO:0007669"/>
    <property type="project" value="TreeGrafter"/>
</dbReference>